<organism evidence="1">
    <name type="scientific">marine sediment metagenome</name>
    <dbReference type="NCBI Taxonomy" id="412755"/>
    <lineage>
        <taxon>unclassified sequences</taxon>
        <taxon>metagenomes</taxon>
        <taxon>ecological metagenomes</taxon>
    </lineage>
</organism>
<evidence type="ECO:0000313" key="1">
    <source>
        <dbReference type="EMBL" id="KKL61817.1"/>
    </source>
</evidence>
<name>A0A0F9GFA7_9ZZZZ</name>
<accession>A0A0F9GFA7</accession>
<dbReference type="AlphaFoldDB" id="A0A0F9GFA7"/>
<dbReference type="EMBL" id="LAZR01028699">
    <property type="protein sequence ID" value="KKL61817.1"/>
    <property type="molecule type" value="Genomic_DNA"/>
</dbReference>
<sequence>MSKHEIAELAVGDENRCGYTVHANGDWGDYRCELVNEHFGPHAIGLRHHAVPLIAALEQRVEDEIESRDGWKESWKALSADNEALEQRVEKWENWKPDDDDIREWEGQKMSLAATKLAKEAYR</sequence>
<proteinExistence type="predicted"/>
<gene>
    <name evidence="1" type="ORF">LCGC14_2191560</name>
</gene>
<feature type="non-terminal residue" evidence="1">
    <location>
        <position position="123"/>
    </location>
</feature>
<reference evidence="1" key="1">
    <citation type="journal article" date="2015" name="Nature">
        <title>Complex archaea that bridge the gap between prokaryotes and eukaryotes.</title>
        <authorList>
            <person name="Spang A."/>
            <person name="Saw J.H."/>
            <person name="Jorgensen S.L."/>
            <person name="Zaremba-Niedzwiedzka K."/>
            <person name="Martijn J."/>
            <person name="Lind A.E."/>
            <person name="van Eijk R."/>
            <person name="Schleper C."/>
            <person name="Guy L."/>
            <person name="Ettema T.J."/>
        </authorList>
    </citation>
    <scope>NUCLEOTIDE SEQUENCE</scope>
</reference>
<protein>
    <submittedName>
        <fullName evidence="1">Uncharacterized protein</fullName>
    </submittedName>
</protein>
<comment type="caution">
    <text evidence="1">The sequence shown here is derived from an EMBL/GenBank/DDBJ whole genome shotgun (WGS) entry which is preliminary data.</text>
</comment>